<dbReference type="InterPro" id="IPR036388">
    <property type="entry name" value="WH-like_DNA-bd_sf"/>
</dbReference>
<name>A0A075HHS6_9ARCH</name>
<proteinExistence type="predicted"/>
<dbReference type="SUPFAM" id="SSF46785">
    <property type="entry name" value="Winged helix' DNA-binding domain"/>
    <property type="match status" value="1"/>
</dbReference>
<dbReference type="AlphaFoldDB" id="A0A075HHS6"/>
<feature type="domain" description="ArnR1-like winged helix-turn-helix" evidence="1">
    <location>
        <begin position="5"/>
        <end position="87"/>
    </location>
</feature>
<reference evidence="2" key="1">
    <citation type="journal article" date="2014" name="Genome Biol. Evol.">
        <title>Pangenome evidence for extensive interdomain horizontal transfer affecting lineage core and shell genes in uncultured planktonic thaumarchaeota and euryarchaeota.</title>
        <authorList>
            <person name="Deschamps P."/>
            <person name="Zivanovic Y."/>
            <person name="Moreira D."/>
            <person name="Rodriguez-Valera F."/>
            <person name="Lopez-Garcia P."/>
        </authorList>
    </citation>
    <scope>NUCLEOTIDE SEQUENCE</scope>
</reference>
<evidence type="ECO:0000259" key="1">
    <source>
        <dbReference type="Pfam" id="PF14947"/>
    </source>
</evidence>
<organism evidence="2">
    <name type="scientific">uncultured marine thaumarchaeote KM3_72_A09</name>
    <dbReference type="NCBI Taxonomy" id="1456261"/>
    <lineage>
        <taxon>Archaea</taxon>
        <taxon>Nitrososphaerota</taxon>
        <taxon>environmental samples</taxon>
    </lineage>
</organism>
<dbReference type="Gene3D" id="1.10.10.10">
    <property type="entry name" value="Winged helix-like DNA-binding domain superfamily/Winged helix DNA-binding domain"/>
    <property type="match status" value="1"/>
</dbReference>
<protein>
    <submittedName>
        <fullName evidence="2">Putative transcriptional regulator</fullName>
    </submittedName>
</protein>
<dbReference type="InterPro" id="IPR038723">
    <property type="entry name" value="ArnR1-like_HTH"/>
</dbReference>
<dbReference type="Pfam" id="PF14947">
    <property type="entry name" value="HTH_45"/>
    <property type="match status" value="1"/>
</dbReference>
<dbReference type="InterPro" id="IPR036390">
    <property type="entry name" value="WH_DNA-bd_sf"/>
</dbReference>
<dbReference type="EMBL" id="KF901042">
    <property type="protein sequence ID" value="AIF15971.1"/>
    <property type="molecule type" value="Genomic_DNA"/>
</dbReference>
<sequence>MSLYRTQVKIVADVLSAAMDDGSNEGVGITHLLRRANVSYARMVRMLNDLVGSGLLEALEQEKGNRYRTSERGLQFLTAYGRFQDFAKSFGLRL</sequence>
<accession>A0A075HHS6</accession>
<evidence type="ECO:0000313" key="2">
    <source>
        <dbReference type="EMBL" id="AIF15971.1"/>
    </source>
</evidence>